<feature type="region of interest" description="Disordered" evidence="1">
    <location>
        <begin position="1"/>
        <end position="22"/>
    </location>
</feature>
<evidence type="ECO:0000313" key="3">
    <source>
        <dbReference type="Proteomes" id="UP000179769"/>
    </source>
</evidence>
<name>A0A1S1R263_9ACTN</name>
<keyword evidence="3" id="KW-1185">Reference proteome</keyword>
<accession>A0A1S1R263</accession>
<evidence type="ECO:0000256" key="1">
    <source>
        <dbReference type="SAM" id="MobiDB-lite"/>
    </source>
</evidence>
<reference evidence="3" key="1">
    <citation type="submission" date="2016-07" db="EMBL/GenBank/DDBJ databases">
        <title>Frankia sp. NRRL B-16219 Genome sequencing.</title>
        <authorList>
            <person name="Ghodhbane-Gtari F."/>
            <person name="Swanson E."/>
            <person name="Gueddou A."/>
            <person name="Louati M."/>
            <person name="Nouioui I."/>
            <person name="Hezbri K."/>
            <person name="Abebe-Akele F."/>
            <person name="Simpson S."/>
            <person name="Morris K."/>
            <person name="Thomas K."/>
            <person name="Gtari M."/>
            <person name="Tisa L.S."/>
        </authorList>
    </citation>
    <scope>NUCLEOTIDE SEQUENCE [LARGE SCALE GENOMIC DNA]</scope>
    <source>
        <strain evidence="3">NRRL B-16219</strain>
    </source>
</reference>
<organism evidence="2 3">
    <name type="scientific">Parafrankia soli</name>
    <dbReference type="NCBI Taxonomy" id="2599596"/>
    <lineage>
        <taxon>Bacteria</taxon>
        <taxon>Bacillati</taxon>
        <taxon>Actinomycetota</taxon>
        <taxon>Actinomycetes</taxon>
        <taxon>Frankiales</taxon>
        <taxon>Frankiaceae</taxon>
        <taxon>Parafrankia</taxon>
    </lineage>
</organism>
<sequence>MRILKRLRGASPTEHAEPDPSAVLLDRMSPWQTTAEVKGTTRAYLLDQALYNAEMARQAADLGGDSIYPDSPETEGFVRQAHAFSAASQAYSALLAASGPDDFEKE</sequence>
<proteinExistence type="predicted"/>
<comment type="caution">
    <text evidence="2">The sequence shown here is derived from an EMBL/GenBank/DDBJ whole genome shotgun (WGS) entry which is preliminary data.</text>
</comment>
<dbReference type="Proteomes" id="UP000179769">
    <property type="component" value="Unassembled WGS sequence"/>
</dbReference>
<evidence type="ECO:0000313" key="2">
    <source>
        <dbReference type="EMBL" id="OHV39392.1"/>
    </source>
</evidence>
<dbReference type="EMBL" id="MAXA01000099">
    <property type="protein sequence ID" value="OHV39392.1"/>
    <property type="molecule type" value="Genomic_DNA"/>
</dbReference>
<protein>
    <submittedName>
        <fullName evidence="2">Uncharacterized protein</fullName>
    </submittedName>
</protein>
<gene>
    <name evidence="2" type="ORF">BBK14_33015</name>
</gene>
<dbReference type="AlphaFoldDB" id="A0A1S1R263"/>
<dbReference type="RefSeq" id="WP_071061233.1">
    <property type="nucleotide sequence ID" value="NZ_MAXA01000099.1"/>
</dbReference>